<evidence type="ECO:0000256" key="1">
    <source>
        <dbReference type="SAM" id="MobiDB-lite"/>
    </source>
</evidence>
<dbReference type="EMBL" id="QKWK01000015">
    <property type="protein sequence ID" value="TXT04339.1"/>
    <property type="molecule type" value="Genomic_DNA"/>
</dbReference>
<feature type="region of interest" description="Disordered" evidence="1">
    <location>
        <begin position="1"/>
        <end position="111"/>
    </location>
</feature>
<protein>
    <submittedName>
        <fullName evidence="2">Uncharacterized protein</fullName>
    </submittedName>
</protein>
<name>A0A7D8UVP8_VANHU</name>
<feature type="compositionally biased region" description="Low complexity" evidence="1">
    <location>
        <begin position="1"/>
        <end position="62"/>
    </location>
</feature>
<feature type="compositionally biased region" description="Low complexity" evidence="1">
    <location>
        <begin position="74"/>
        <end position="96"/>
    </location>
</feature>
<comment type="caution">
    <text evidence="2">The sequence shown here is derived from an EMBL/GenBank/DDBJ whole genome shotgun (WGS) entry which is preliminary data.</text>
</comment>
<feature type="compositionally biased region" description="Polar residues" evidence="1">
    <location>
        <begin position="97"/>
        <end position="111"/>
    </location>
</feature>
<dbReference type="AlphaFoldDB" id="A0A7D8UVP8"/>
<keyword evidence="3" id="KW-1185">Reference proteome</keyword>
<organism evidence="2 3">
    <name type="scientific">Vanrija humicola</name>
    <name type="common">Yeast</name>
    <name type="synonym">Cryptococcus humicola</name>
    <dbReference type="NCBI Taxonomy" id="5417"/>
    <lineage>
        <taxon>Eukaryota</taxon>
        <taxon>Fungi</taxon>
        <taxon>Dikarya</taxon>
        <taxon>Basidiomycota</taxon>
        <taxon>Agaricomycotina</taxon>
        <taxon>Tremellomycetes</taxon>
        <taxon>Trichosporonales</taxon>
        <taxon>Trichosporonaceae</taxon>
        <taxon>Vanrija</taxon>
    </lineage>
</organism>
<proteinExistence type="predicted"/>
<evidence type="ECO:0000313" key="3">
    <source>
        <dbReference type="Proteomes" id="UP000473826"/>
    </source>
</evidence>
<gene>
    <name evidence="2" type="ORF">VHUM_04106</name>
</gene>
<accession>A0A7D8UVP8</accession>
<evidence type="ECO:0000313" key="2">
    <source>
        <dbReference type="EMBL" id="TXT04339.1"/>
    </source>
</evidence>
<dbReference type="Proteomes" id="UP000473826">
    <property type="component" value="Unassembled WGS sequence"/>
</dbReference>
<reference evidence="2 3" key="1">
    <citation type="journal article" date="2019" name="PLoS Genet.">
        <title>Convergent evolution of linked mating-type loci in basidiomycete fungi.</title>
        <authorList>
            <person name="Sun S."/>
            <person name="Coelho M.A."/>
            <person name="Heitman J."/>
            <person name="Nowrousian M."/>
        </authorList>
    </citation>
    <scope>NUCLEOTIDE SEQUENCE [LARGE SCALE GENOMIC DNA]</scope>
    <source>
        <strain evidence="2 3">CBS 4282</strain>
    </source>
</reference>
<sequence length="111" mass="11906">MSMTPTTLTHTHCTHTLPCPHRSPRPLRSTRSSRLARSSRTSSTACRTTRSRSSCSRRPSLATLRTLSPTCPRRSAGGPSTTTSTSSLVRVSATSLFSSSGRPTMPTSATR</sequence>